<evidence type="ECO:0000313" key="17">
    <source>
        <dbReference type="Proteomes" id="UP000051751"/>
    </source>
</evidence>
<dbReference type="GO" id="GO:0005886">
    <property type="term" value="C:plasma membrane"/>
    <property type="evidence" value="ECO:0007669"/>
    <property type="project" value="UniProtKB-SubCell"/>
</dbReference>
<evidence type="ECO:0000256" key="1">
    <source>
        <dbReference type="ARBA" id="ARBA00002841"/>
    </source>
</evidence>
<dbReference type="PATRIC" id="fig|81857.3.peg.1488"/>
<dbReference type="Proteomes" id="UP000051751">
    <property type="component" value="Unassembled WGS sequence"/>
</dbReference>
<evidence type="ECO:0000256" key="11">
    <source>
        <dbReference type="ARBA" id="ARBA00023288"/>
    </source>
</evidence>
<dbReference type="InterPro" id="IPR024370">
    <property type="entry name" value="PBP_domain"/>
</dbReference>
<proteinExistence type="inferred from homology"/>
<keyword evidence="16" id="KW-1185">Reference proteome</keyword>
<dbReference type="PANTHER" id="PTHR30570:SF4">
    <property type="entry name" value="PHOSPHATE-BINDING PROTEIN PSTS 1"/>
    <property type="match status" value="1"/>
</dbReference>
<dbReference type="RefSeq" id="WP_156404246.1">
    <property type="nucleotide sequence ID" value="NZ_JQAT01000003.1"/>
</dbReference>
<dbReference type="EMBL" id="JQAZ01000003">
    <property type="protein sequence ID" value="KRN31978.1"/>
    <property type="molecule type" value="Genomic_DNA"/>
</dbReference>
<keyword evidence="7 12" id="KW-0592">Phosphate transport</keyword>
<gene>
    <name evidence="14" type="ORF">IV38_GL001479</name>
    <name evidence="15" type="ORF">IV40_GL001265</name>
</gene>
<dbReference type="NCBIfam" id="TIGR02136">
    <property type="entry name" value="ptsS_2"/>
    <property type="match status" value="1"/>
</dbReference>
<dbReference type="OrthoDB" id="9790048at2"/>
<keyword evidence="6 12" id="KW-1003">Cell membrane</keyword>
<keyword evidence="11 12" id="KW-0449">Lipoprotein</keyword>
<evidence type="ECO:0000256" key="6">
    <source>
        <dbReference type="ARBA" id="ARBA00022475"/>
    </source>
</evidence>
<evidence type="ECO:0000313" key="15">
    <source>
        <dbReference type="EMBL" id="KRN31978.1"/>
    </source>
</evidence>
<comment type="caution">
    <text evidence="15">The sequence shown here is derived from an EMBL/GenBank/DDBJ whole genome shotgun (WGS) entry which is preliminary data.</text>
</comment>
<protein>
    <recommendedName>
        <fullName evidence="12">Phosphate-binding protein</fullName>
    </recommendedName>
</protein>
<evidence type="ECO:0000256" key="7">
    <source>
        <dbReference type="ARBA" id="ARBA00022592"/>
    </source>
</evidence>
<dbReference type="PANTHER" id="PTHR30570">
    <property type="entry name" value="PERIPLASMIC PHOSPHATE BINDING COMPONENT OF PHOSPHATE ABC TRANSPORTER"/>
    <property type="match status" value="1"/>
</dbReference>
<comment type="function">
    <text evidence="1">Part of the ABC transporter complex PstSACB involved in phosphate import.</text>
</comment>
<dbReference type="InterPro" id="IPR011862">
    <property type="entry name" value="Phos-bd"/>
</dbReference>
<evidence type="ECO:0000256" key="4">
    <source>
        <dbReference type="ARBA" id="ARBA00011529"/>
    </source>
</evidence>
<dbReference type="STRING" id="81857.IV38_GL001479"/>
<accession>A0A0R2G3W3</accession>
<comment type="similarity">
    <text evidence="3 12">Belongs to the PstS family.</text>
</comment>
<evidence type="ECO:0000256" key="2">
    <source>
        <dbReference type="ARBA" id="ARBA00004193"/>
    </source>
</evidence>
<dbReference type="EMBL" id="JQAT01000003">
    <property type="protein sequence ID" value="KRN28478.1"/>
    <property type="molecule type" value="Genomic_DNA"/>
</dbReference>
<evidence type="ECO:0000259" key="13">
    <source>
        <dbReference type="Pfam" id="PF12849"/>
    </source>
</evidence>
<comment type="function">
    <text evidence="12">Involved in the system for phosphate transport across the cytoplasmic membrane.</text>
</comment>
<dbReference type="InterPro" id="IPR050811">
    <property type="entry name" value="Phosphate_ABC_transporter"/>
</dbReference>
<dbReference type="AlphaFoldDB" id="A0A0R2G3W3"/>
<reference evidence="16 17" key="1">
    <citation type="journal article" date="2015" name="Genome Announc.">
        <title>Expanding the biotechnology potential of lactobacilli through comparative genomics of 213 strains and associated genera.</title>
        <authorList>
            <person name="Sun Z."/>
            <person name="Harris H.M."/>
            <person name="McCann A."/>
            <person name="Guo C."/>
            <person name="Argimon S."/>
            <person name="Zhang W."/>
            <person name="Yang X."/>
            <person name="Jeffery I.B."/>
            <person name="Cooney J.C."/>
            <person name="Kagawa T.F."/>
            <person name="Liu W."/>
            <person name="Song Y."/>
            <person name="Salvetti E."/>
            <person name="Wrobel A."/>
            <person name="Rasinkangas P."/>
            <person name="Parkhill J."/>
            <person name="Rea M.C."/>
            <person name="O'Sullivan O."/>
            <person name="Ritari J."/>
            <person name="Douillard F.P."/>
            <person name="Paul Ross R."/>
            <person name="Yang R."/>
            <person name="Briner A.E."/>
            <person name="Felis G.E."/>
            <person name="de Vos W.M."/>
            <person name="Barrangou R."/>
            <person name="Klaenhammer T.R."/>
            <person name="Caufield P.W."/>
            <person name="Cui Y."/>
            <person name="Zhang H."/>
            <person name="O'Toole P.W."/>
        </authorList>
    </citation>
    <scope>NUCLEOTIDE SEQUENCE [LARGE SCALE GENOMIC DNA]</scope>
    <source>
        <strain evidence="14 17">ATCC BAA-66</strain>
        <strain evidence="15 16">DSM 13344</strain>
    </source>
</reference>
<dbReference type="Proteomes" id="UP000051645">
    <property type="component" value="Unassembled WGS sequence"/>
</dbReference>
<keyword evidence="10 12" id="KW-0564">Palmitate</keyword>
<keyword evidence="5 12" id="KW-0813">Transport</keyword>
<feature type="domain" description="PBP" evidence="13">
    <location>
        <begin position="18"/>
        <end position="250"/>
    </location>
</feature>
<comment type="subcellular location">
    <subcellularLocation>
        <location evidence="2 12">Cell membrane</location>
        <topology evidence="2 12">Lipid-anchor</topology>
    </subcellularLocation>
</comment>
<keyword evidence="8" id="KW-0732">Signal</keyword>
<sequence>MAALSVCISVILTGCSSEKNAQQASITAVGSTALQPFVEAAAEQYTSDHYGVFVNVQGGGSGTGLSQIQEGAVAIGNSDLFAEEKPGIDAKKLVDHKVAAVGITPIVNKKDGIKNLTLNQLRDVFAGKIKNWKEVGGKDIPIVLVNRSQGSGTRSTFERWVMRGKQPAAAQEQDSTGMVRQIVSSTPGAISYVAFTYVDKTVQSLSIDNVQPLDKNVENNTWPIWSYEHMYTKGQPTGLTKKFMQYVLSPSIQESILPKMGYIPISHMQVSRDANGRITAAK</sequence>
<evidence type="ECO:0000256" key="12">
    <source>
        <dbReference type="RuleBase" id="RU367119"/>
    </source>
</evidence>
<organism evidence="15 16">
    <name type="scientific">Lactobacillus selangorensis</name>
    <dbReference type="NCBI Taxonomy" id="81857"/>
    <lineage>
        <taxon>Bacteria</taxon>
        <taxon>Bacillati</taxon>
        <taxon>Bacillota</taxon>
        <taxon>Bacilli</taxon>
        <taxon>Lactobacillales</taxon>
        <taxon>Lactobacillaceae</taxon>
        <taxon>Lactobacillus</taxon>
    </lineage>
</organism>
<evidence type="ECO:0000313" key="16">
    <source>
        <dbReference type="Proteomes" id="UP000051645"/>
    </source>
</evidence>
<dbReference type="CDD" id="cd13653">
    <property type="entry name" value="PBP2_phosphate_like_1"/>
    <property type="match status" value="1"/>
</dbReference>
<dbReference type="Pfam" id="PF12849">
    <property type="entry name" value="PBP_like_2"/>
    <property type="match status" value="1"/>
</dbReference>
<comment type="subunit">
    <text evidence="4 12">The complex is composed of two ATP-binding proteins (PstB), two transmembrane proteins (PstC and PstA) and a solute-binding protein (PstS).</text>
</comment>
<dbReference type="GO" id="GO:0042301">
    <property type="term" value="F:phosphate ion binding"/>
    <property type="evidence" value="ECO:0007669"/>
    <property type="project" value="UniProtKB-UniRule"/>
</dbReference>
<evidence type="ECO:0000256" key="10">
    <source>
        <dbReference type="ARBA" id="ARBA00023139"/>
    </source>
</evidence>
<evidence type="ECO:0000313" key="14">
    <source>
        <dbReference type="EMBL" id="KRN28478.1"/>
    </source>
</evidence>
<keyword evidence="9" id="KW-0472">Membrane</keyword>
<evidence type="ECO:0000256" key="3">
    <source>
        <dbReference type="ARBA" id="ARBA00008725"/>
    </source>
</evidence>
<evidence type="ECO:0000256" key="9">
    <source>
        <dbReference type="ARBA" id="ARBA00023136"/>
    </source>
</evidence>
<dbReference type="Gene3D" id="3.40.190.10">
    <property type="entry name" value="Periplasmic binding protein-like II"/>
    <property type="match status" value="2"/>
</dbReference>
<evidence type="ECO:0000256" key="8">
    <source>
        <dbReference type="ARBA" id="ARBA00022729"/>
    </source>
</evidence>
<dbReference type="GO" id="GO:0006817">
    <property type="term" value="P:phosphate ion transport"/>
    <property type="evidence" value="ECO:0007669"/>
    <property type="project" value="UniProtKB-UniRule"/>
</dbReference>
<dbReference type="SUPFAM" id="SSF53850">
    <property type="entry name" value="Periplasmic binding protein-like II"/>
    <property type="match status" value="1"/>
</dbReference>
<name>A0A0R2G3W3_9LACO</name>
<evidence type="ECO:0000256" key="5">
    <source>
        <dbReference type="ARBA" id="ARBA00022448"/>
    </source>
</evidence>